<sequence>MDGPPERPAVPFDAVPAPAPSPNLVIRPASRDDHFPFEVHLVVRYWTGEGVSVPDPFLIAQTGIDRRVRRIARQYPITEAKRVRRELEVALNGEDEVESTGVVAWAGCLGVYAATQHIEVIRRYEELRRSETLRVWERETEEAEIAYLSRMIDDPTKATAWWFRQNPDAVRQLPEIARTFQELRADLTGHRQEVRESNGDSWDEIFAEFERRANPSARYLLEHQLHRIFTEHKLGDLADRARLIDGNAARDERSQ</sequence>
<dbReference type="eggNOG" id="ENOG5031EQW">
    <property type="taxonomic scope" value="Bacteria"/>
</dbReference>
<dbReference type="AlphaFoldDB" id="A0A0A6UK37"/>
<dbReference type="RefSeq" id="WP_043527401.1">
    <property type="nucleotide sequence ID" value="NZ_BAABKU010000031.1"/>
</dbReference>
<name>A0A0A6UK37_ACTUT</name>
<proteinExistence type="predicted"/>
<keyword evidence="2" id="KW-1185">Reference proteome</keyword>
<dbReference type="STRING" id="1869.MB27_22630"/>
<evidence type="ECO:0000313" key="1">
    <source>
        <dbReference type="EMBL" id="KHD75428.1"/>
    </source>
</evidence>
<gene>
    <name evidence="1" type="ORF">MB27_22630</name>
</gene>
<dbReference type="EMBL" id="JRTT01000027">
    <property type="protein sequence ID" value="KHD75428.1"/>
    <property type="molecule type" value="Genomic_DNA"/>
</dbReference>
<protein>
    <submittedName>
        <fullName evidence="1">Uncharacterized protein</fullName>
    </submittedName>
</protein>
<accession>A0A0A6UK37</accession>
<organism evidence="1 2">
    <name type="scientific">Actinoplanes utahensis</name>
    <dbReference type="NCBI Taxonomy" id="1869"/>
    <lineage>
        <taxon>Bacteria</taxon>
        <taxon>Bacillati</taxon>
        <taxon>Actinomycetota</taxon>
        <taxon>Actinomycetes</taxon>
        <taxon>Micromonosporales</taxon>
        <taxon>Micromonosporaceae</taxon>
        <taxon>Actinoplanes</taxon>
    </lineage>
</organism>
<dbReference type="OrthoDB" id="3556300at2"/>
<evidence type="ECO:0000313" key="2">
    <source>
        <dbReference type="Proteomes" id="UP000054537"/>
    </source>
</evidence>
<comment type="caution">
    <text evidence="1">The sequence shown here is derived from an EMBL/GenBank/DDBJ whole genome shotgun (WGS) entry which is preliminary data.</text>
</comment>
<dbReference type="Proteomes" id="UP000054537">
    <property type="component" value="Unassembled WGS sequence"/>
</dbReference>
<reference evidence="1 2" key="1">
    <citation type="submission" date="2014-10" db="EMBL/GenBank/DDBJ databases">
        <title>Draft genome sequence of Actinoplanes utahensis NRRL 12052.</title>
        <authorList>
            <person name="Velasco-Bucheli B."/>
            <person name="del Cerro C."/>
            <person name="Hormigo D."/>
            <person name="Garcia J.L."/>
            <person name="Acebal C."/>
            <person name="Arroyo M."/>
            <person name="de la Mata I."/>
        </authorList>
    </citation>
    <scope>NUCLEOTIDE SEQUENCE [LARGE SCALE GENOMIC DNA]</scope>
    <source>
        <strain evidence="1 2">NRRL 12052</strain>
    </source>
</reference>